<feature type="domain" description="EF-hand" evidence="8">
    <location>
        <begin position="451"/>
        <end position="486"/>
    </location>
</feature>
<dbReference type="FunFam" id="3.40.50.720:FF:000003">
    <property type="entry name" value="S-(hydroxymethyl)glutathione dehydrogenase"/>
    <property type="match status" value="1"/>
</dbReference>
<dbReference type="GO" id="GO:0005509">
    <property type="term" value="F:calcium ion binding"/>
    <property type="evidence" value="ECO:0007669"/>
    <property type="project" value="InterPro"/>
</dbReference>
<dbReference type="EMBL" id="JABANP010000078">
    <property type="protein sequence ID" value="KAF4691443.1"/>
    <property type="molecule type" value="Genomic_DNA"/>
</dbReference>
<comment type="cofactor">
    <cofactor evidence="1 7">
        <name>Zn(2+)</name>
        <dbReference type="ChEBI" id="CHEBI:29105"/>
    </cofactor>
</comment>
<dbReference type="SUPFAM" id="SSF50129">
    <property type="entry name" value="GroES-like"/>
    <property type="match status" value="2"/>
</dbReference>
<evidence type="ECO:0000313" key="9">
    <source>
        <dbReference type="EMBL" id="KAF4691443.1"/>
    </source>
</evidence>
<gene>
    <name evidence="9" type="primary">ADH1</name>
    <name evidence="9" type="ORF">FOZ60_015441</name>
</gene>
<accession>A0A7J6P5M3</accession>
<dbReference type="OrthoDB" id="417550at2759"/>
<dbReference type="SMART" id="SM00054">
    <property type="entry name" value="EFh"/>
    <property type="match status" value="2"/>
</dbReference>
<dbReference type="PROSITE" id="PS50222">
    <property type="entry name" value="EF_HAND_2"/>
    <property type="match status" value="1"/>
</dbReference>
<dbReference type="InterPro" id="IPR018247">
    <property type="entry name" value="EF_Hand_1_Ca_BS"/>
</dbReference>
<dbReference type="Gene3D" id="1.10.238.10">
    <property type="entry name" value="EF-hand"/>
    <property type="match status" value="1"/>
</dbReference>
<name>A0A7J6P5M3_PEROL</name>
<dbReference type="GO" id="GO:0046294">
    <property type="term" value="P:formaldehyde catabolic process"/>
    <property type="evidence" value="ECO:0007669"/>
    <property type="project" value="TreeGrafter"/>
</dbReference>
<dbReference type="AlphaFoldDB" id="A0A7J6P5M3"/>
<dbReference type="Pfam" id="PF00107">
    <property type="entry name" value="ADH_zinc_N"/>
    <property type="match status" value="1"/>
</dbReference>
<evidence type="ECO:0000256" key="7">
    <source>
        <dbReference type="RuleBase" id="RU361277"/>
    </source>
</evidence>
<evidence type="ECO:0000256" key="1">
    <source>
        <dbReference type="ARBA" id="ARBA00001947"/>
    </source>
</evidence>
<dbReference type="PANTHER" id="PTHR43880">
    <property type="entry name" value="ALCOHOL DEHYDROGENASE"/>
    <property type="match status" value="1"/>
</dbReference>
<dbReference type="Gene3D" id="3.90.180.10">
    <property type="entry name" value="Medium-chain alcohol dehydrogenases, catalytic domain"/>
    <property type="match status" value="1"/>
</dbReference>
<evidence type="ECO:0000256" key="4">
    <source>
        <dbReference type="ARBA" id="ARBA00022837"/>
    </source>
</evidence>
<keyword evidence="5" id="KW-0560">Oxidoreductase</keyword>
<evidence type="ECO:0000256" key="5">
    <source>
        <dbReference type="ARBA" id="ARBA00023002"/>
    </source>
</evidence>
<dbReference type="InterPro" id="IPR011992">
    <property type="entry name" value="EF-hand-dom_pair"/>
</dbReference>
<keyword evidence="4" id="KW-0106">Calcium</keyword>
<dbReference type="PROSITE" id="PS00059">
    <property type="entry name" value="ADH_ZINC"/>
    <property type="match status" value="1"/>
</dbReference>
<evidence type="ECO:0000256" key="3">
    <source>
        <dbReference type="ARBA" id="ARBA00022833"/>
    </source>
</evidence>
<dbReference type="InterPro" id="IPR002048">
    <property type="entry name" value="EF_hand_dom"/>
</dbReference>
<dbReference type="Gene3D" id="3.40.50.720">
    <property type="entry name" value="NAD(P)-binding Rossmann-like Domain"/>
    <property type="match status" value="1"/>
</dbReference>
<evidence type="ECO:0000256" key="6">
    <source>
        <dbReference type="ARBA" id="ARBA00023027"/>
    </source>
</evidence>
<dbReference type="GO" id="GO:0051903">
    <property type="term" value="F:S-(hydroxymethyl)glutathione dehydrogenase [NAD(P)+] activity"/>
    <property type="evidence" value="ECO:0007669"/>
    <property type="project" value="TreeGrafter"/>
</dbReference>
<comment type="caution">
    <text evidence="9">The sequence shown here is derived from an EMBL/GenBank/DDBJ whole genome shotgun (WGS) entry which is preliminary data.</text>
</comment>
<dbReference type="InterPro" id="IPR002328">
    <property type="entry name" value="ADH_Zn_CS"/>
</dbReference>
<dbReference type="PANTHER" id="PTHR43880:SF12">
    <property type="entry name" value="ALCOHOL DEHYDROGENASE CLASS-3"/>
    <property type="match status" value="1"/>
</dbReference>
<reference evidence="9 10" key="1">
    <citation type="submission" date="2020-04" db="EMBL/GenBank/DDBJ databases">
        <title>Perkinsus olseni comparative genomics.</title>
        <authorList>
            <person name="Bogema D.R."/>
        </authorList>
    </citation>
    <scope>NUCLEOTIDE SEQUENCE [LARGE SCALE GENOMIC DNA]</scope>
    <source>
        <strain evidence="9">00978-12</strain>
    </source>
</reference>
<keyword evidence="3 7" id="KW-0862">Zinc</keyword>
<dbReference type="InterPro" id="IPR013154">
    <property type="entry name" value="ADH-like_N"/>
</dbReference>
<evidence type="ECO:0000256" key="2">
    <source>
        <dbReference type="ARBA" id="ARBA00022723"/>
    </source>
</evidence>
<dbReference type="Proteomes" id="UP000541610">
    <property type="component" value="Unassembled WGS sequence"/>
</dbReference>
<dbReference type="InterPro" id="IPR011032">
    <property type="entry name" value="GroES-like_sf"/>
</dbReference>
<dbReference type="GO" id="GO:0005829">
    <property type="term" value="C:cytosol"/>
    <property type="evidence" value="ECO:0007669"/>
    <property type="project" value="TreeGrafter"/>
</dbReference>
<keyword evidence="6" id="KW-0520">NAD</keyword>
<dbReference type="FunFam" id="1.10.238.10:FF:000001">
    <property type="entry name" value="Calmodulin 1"/>
    <property type="match status" value="1"/>
</dbReference>
<dbReference type="PROSITE" id="PS00018">
    <property type="entry name" value="EF_HAND_1"/>
    <property type="match status" value="1"/>
</dbReference>
<evidence type="ECO:0000313" key="10">
    <source>
        <dbReference type="Proteomes" id="UP000541610"/>
    </source>
</evidence>
<dbReference type="GO" id="GO:0008270">
    <property type="term" value="F:zinc ion binding"/>
    <property type="evidence" value="ECO:0007669"/>
    <property type="project" value="InterPro"/>
</dbReference>
<organism evidence="9 10">
    <name type="scientific">Perkinsus olseni</name>
    <name type="common">Perkinsus atlanticus</name>
    <dbReference type="NCBI Taxonomy" id="32597"/>
    <lineage>
        <taxon>Eukaryota</taxon>
        <taxon>Sar</taxon>
        <taxon>Alveolata</taxon>
        <taxon>Perkinsozoa</taxon>
        <taxon>Perkinsea</taxon>
        <taxon>Perkinsida</taxon>
        <taxon>Perkinsidae</taxon>
        <taxon>Perkinsus</taxon>
    </lineage>
</organism>
<comment type="similarity">
    <text evidence="7">Belongs to the zinc-containing alcohol dehydrogenase family.</text>
</comment>
<dbReference type="Pfam" id="PF08240">
    <property type="entry name" value="ADH_N"/>
    <property type="match status" value="1"/>
</dbReference>
<sequence>MTSTAGKPITCLAAVALEPKEEYWGDALNIEEVIVAPPKDGEVRVKVTHTALCHTDAFTLSGHDAEGKFPCILGHEAAGIVESVGPNCRSPVKPGDVVIPCYQAQCFDEDQEKNTCPRCRGYKAGKTNLCGKIRGYTGAGVMACDSSTRFTLKRTGEPLYHYMGTSTFSQYTVLHEESVAIITPEAPTGWGAVTNTAKVEPGSIVAVFGTGSVGLAVIQEAARIGAKQVIAVDINPVKEEMARKMGELGRLLLDYGDKPIQEVLVEFTKGGVDYSFECVGNVKLMRSALECCHVGWGQSVIVGVAGAGQEIATRPFQLVTGRVWKGTAFGGFKSRSDVPKLVEEYLRGERDIDPYVTHNFNLKDINKGFDLMHRGESLRAVIWMDSDCPEEKNSAANYGIPRPGNSVSFDCGWLRVGVVNDNRAVALDGSHRTSTAVLMDRPPPEQIVPESAERAIEDTFHLCDADGDGYITHDEVLMLLRGLGQTPTEKEGAAFLQGLPHKVSLDDFTDHLNKYYRPPIPSERLLEAFRVLDQQGQVGRPLKGKADVTSGVISGAKLKQVITSLGEGLTNSEVEGIFADIKLDEDGNVNYAQLAELLNSGPTAVFLGTTKEISSDCQLSVHRQ</sequence>
<dbReference type="SUPFAM" id="SSF47473">
    <property type="entry name" value="EF-hand"/>
    <property type="match status" value="1"/>
</dbReference>
<evidence type="ECO:0000259" key="8">
    <source>
        <dbReference type="PROSITE" id="PS50222"/>
    </source>
</evidence>
<keyword evidence="2 7" id="KW-0479">Metal-binding</keyword>
<dbReference type="Pfam" id="PF13405">
    <property type="entry name" value="EF-hand_6"/>
    <property type="match status" value="1"/>
</dbReference>
<dbReference type="InterPro" id="IPR013149">
    <property type="entry name" value="ADH-like_C"/>
</dbReference>
<dbReference type="InterPro" id="IPR036291">
    <property type="entry name" value="NAD(P)-bd_dom_sf"/>
</dbReference>
<protein>
    <submittedName>
        <fullName evidence="9">Alcohol dehydrogenase</fullName>
    </submittedName>
</protein>
<dbReference type="SUPFAM" id="SSF51735">
    <property type="entry name" value="NAD(P)-binding Rossmann-fold domains"/>
    <property type="match status" value="1"/>
</dbReference>
<proteinExistence type="inferred from homology"/>